<dbReference type="InterPro" id="IPR001539">
    <property type="entry name" value="Peptidase_U32"/>
</dbReference>
<proteinExistence type="predicted"/>
<evidence type="ECO:0000313" key="2">
    <source>
        <dbReference type="Proteomes" id="UP000323646"/>
    </source>
</evidence>
<name>A0A5D6W5W9_9FIRM</name>
<evidence type="ECO:0008006" key="3">
    <source>
        <dbReference type="Google" id="ProtNLM"/>
    </source>
</evidence>
<dbReference type="Pfam" id="PF01136">
    <property type="entry name" value="Peptidase_U32"/>
    <property type="match status" value="1"/>
</dbReference>
<dbReference type="AlphaFoldDB" id="A0A5D6W5W9"/>
<gene>
    <name evidence="1" type="ORF">FZ040_08470</name>
</gene>
<dbReference type="EMBL" id="VTOY01000006">
    <property type="protein sequence ID" value="TYZ22245.1"/>
    <property type="molecule type" value="Genomic_DNA"/>
</dbReference>
<reference evidence="1 2" key="1">
    <citation type="submission" date="2019-08" db="EMBL/GenBank/DDBJ databases">
        <title>Selenomonas sp. mPRGC5 and Selenomonas sp. mPRGC8 isolated from ruminal fluid of dairy goat (Capra hircus).</title>
        <authorList>
            <person name="Poothong S."/>
            <person name="Nuengjamnong C."/>
            <person name="Tanasupawat S."/>
        </authorList>
    </citation>
    <scope>NUCLEOTIDE SEQUENCE [LARGE SCALE GENOMIC DNA]</scope>
    <source>
        <strain evidence="2">mPRGC5</strain>
    </source>
</reference>
<keyword evidence="2" id="KW-1185">Reference proteome</keyword>
<accession>A0A5D6W5W9</accession>
<protein>
    <recommendedName>
        <fullName evidence="3">Peptidase U32</fullName>
    </recommendedName>
</protein>
<dbReference type="RefSeq" id="WP_149171591.1">
    <property type="nucleotide sequence ID" value="NZ_VTOY01000006.1"/>
</dbReference>
<dbReference type="OrthoDB" id="9805982at2"/>
<evidence type="ECO:0000313" key="1">
    <source>
        <dbReference type="EMBL" id="TYZ22245.1"/>
    </source>
</evidence>
<dbReference type="Proteomes" id="UP000323646">
    <property type="component" value="Unassembled WGS sequence"/>
</dbReference>
<organism evidence="1 2">
    <name type="scientific">Selenomonas ruminis</name>
    <dbReference type="NCBI Taxonomy" id="2593411"/>
    <lineage>
        <taxon>Bacteria</taxon>
        <taxon>Bacillati</taxon>
        <taxon>Bacillota</taxon>
        <taxon>Negativicutes</taxon>
        <taxon>Selenomonadales</taxon>
        <taxon>Selenomonadaceae</taxon>
        <taxon>Selenomonas</taxon>
    </lineage>
</organism>
<sequence length="367" mass="42250">MNSGVYKMEKGDVVMNPDCRIYSVPYNGVDPEWFLQEVAKRKKHIDHVYCELPFKEMISHVRFTFDDRKSAGENPANVDAMRALYLKNCFEFLRLSKGKVRRICPVNAMCYPFATDEEVKNFVVTLARAANELQIEGFILSDYRVAALLHALLPEVEIHTSCNAYQWNLRQMEIWQEKCGVAVFNPPREILRTPTRLKEMHDAGFKLKCLVNEACLMGCPNSFNHNLSIAMGRRPVLLSCCQNGIADLFRANWILPRWQKHYDDVVDIYKIAGRNAAGDYPFKTIDAYLAEDDSLPLAELMISGTLMFASYMLPGEILRKITIDKVPDKLLTCECRECERCGLCEKILSELIPKEYRESFRFKVKVT</sequence>
<comment type="caution">
    <text evidence="1">The sequence shown here is derived from an EMBL/GenBank/DDBJ whole genome shotgun (WGS) entry which is preliminary data.</text>
</comment>